<evidence type="ECO:0000256" key="1">
    <source>
        <dbReference type="SAM" id="MobiDB-lite"/>
    </source>
</evidence>
<protein>
    <submittedName>
        <fullName evidence="2">Uncharacterized protein</fullName>
    </submittedName>
</protein>
<accession>A0A165YIE5</accession>
<feature type="compositionally biased region" description="Basic and acidic residues" evidence="1">
    <location>
        <begin position="79"/>
        <end position="99"/>
    </location>
</feature>
<feature type="region of interest" description="Disordered" evidence="1">
    <location>
        <begin position="69"/>
        <end position="99"/>
    </location>
</feature>
<organism evidence="2 3">
    <name type="scientific">Sistotremastrum suecicum HHB10207 ss-3</name>
    <dbReference type="NCBI Taxonomy" id="1314776"/>
    <lineage>
        <taxon>Eukaryota</taxon>
        <taxon>Fungi</taxon>
        <taxon>Dikarya</taxon>
        <taxon>Basidiomycota</taxon>
        <taxon>Agaricomycotina</taxon>
        <taxon>Agaricomycetes</taxon>
        <taxon>Sistotremastrales</taxon>
        <taxon>Sistotremastraceae</taxon>
        <taxon>Sistotremastrum</taxon>
    </lineage>
</organism>
<evidence type="ECO:0000313" key="2">
    <source>
        <dbReference type="EMBL" id="KZT33283.1"/>
    </source>
</evidence>
<evidence type="ECO:0000313" key="3">
    <source>
        <dbReference type="Proteomes" id="UP000076798"/>
    </source>
</evidence>
<keyword evidence="3" id="KW-1185">Reference proteome</keyword>
<gene>
    <name evidence="2" type="ORF">SISSUDRAFT_424593</name>
</gene>
<dbReference type="EMBL" id="KV428252">
    <property type="protein sequence ID" value="KZT33283.1"/>
    <property type="molecule type" value="Genomic_DNA"/>
</dbReference>
<proteinExistence type="predicted"/>
<name>A0A165YIE5_9AGAM</name>
<sequence>MWSGSSRAQEPREAVGEDGEVRWRNVGDIGWDDEVLSDGYSGSGRKVWNLIPLVHDFALHKPPSYDPSALRLLSHSHNPHSDQKNDAEHEGEGSQERVRVEATSTGGFTRWKFDVQRGEEVYLKTRVRTDCTNEIYNFFLGSAISLARQYGVDVPSLRLGQPPSHFPLCTLCVGTIADDGSSGACGYSSRYVYQSEQRRIDILFRTYARCEWINPRSSGILVLRSGSLTQRASFSRRFVYKSRGRESFLPNVRSSTIRSH</sequence>
<dbReference type="Proteomes" id="UP000076798">
    <property type="component" value="Unassembled WGS sequence"/>
</dbReference>
<reference evidence="2 3" key="1">
    <citation type="journal article" date="2016" name="Mol. Biol. Evol.">
        <title>Comparative Genomics of Early-Diverging Mushroom-Forming Fungi Provides Insights into the Origins of Lignocellulose Decay Capabilities.</title>
        <authorList>
            <person name="Nagy L.G."/>
            <person name="Riley R."/>
            <person name="Tritt A."/>
            <person name="Adam C."/>
            <person name="Daum C."/>
            <person name="Floudas D."/>
            <person name="Sun H."/>
            <person name="Yadav J.S."/>
            <person name="Pangilinan J."/>
            <person name="Larsson K.H."/>
            <person name="Matsuura K."/>
            <person name="Barry K."/>
            <person name="Labutti K."/>
            <person name="Kuo R."/>
            <person name="Ohm R.A."/>
            <person name="Bhattacharya S.S."/>
            <person name="Shirouzu T."/>
            <person name="Yoshinaga Y."/>
            <person name="Martin F.M."/>
            <person name="Grigoriev I.V."/>
            <person name="Hibbett D.S."/>
        </authorList>
    </citation>
    <scope>NUCLEOTIDE SEQUENCE [LARGE SCALE GENOMIC DNA]</scope>
    <source>
        <strain evidence="2 3">HHB10207 ss-3</strain>
    </source>
</reference>
<dbReference type="AlphaFoldDB" id="A0A165YIE5"/>